<dbReference type="InterPro" id="IPR013551">
    <property type="entry name" value="YicC-like_C"/>
</dbReference>
<dbReference type="PANTHER" id="PTHR30636:SF3">
    <property type="entry name" value="UPF0701 PROTEIN YICC"/>
    <property type="match status" value="1"/>
</dbReference>
<comment type="similarity">
    <text evidence="5">Belongs to the YicC/YloC family.</text>
</comment>
<comment type="cofactor">
    <cofactor evidence="1">
        <name>a divalent metal cation</name>
        <dbReference type="ChEBI" id="CHEBI:60240"/>
    </cofactor>
</comment>
<evidence type="ECO:0000313" key="9">
    <source>
        <dbReference type="Proteomes" id="UP001304300"/>
    </source>
</evidence>
<dbReference type="InterPro" id="IPR005229">
    <property type="entry name" value="YicC/YloC-like"/>
</dbReference>
<dbReference type="InterPro" id="IPR013527">
    <property type="entry name" value="YicC-like_N"/>
</dbReference>
<organism evidence="8 9">
    <name type="scientific">Rubellicoccus peritrichatus</name>
    <dbReference type="NCBI Taxonomy" id="3080537"/>
    <lineage>
        <taxon>Bacteria</taxon>
        <taxon>Pseudomonadati</taxon>
        <taxon>Verrucomicrobiota</taxon>
        <taxon>Opitutia</taxon>
        <taxon>Puniceicoccales</taxon>
        <taxon>Cerasicoccaceae</taxon>
        <taxon>Rubellicoccus</taxon>
    </lineage>
</organism>
<dbReference type="Pfam" id="PF03755">
    <property type="entry name" value="YicC-like_N"/>
    <property type="match status" value="1"/>
</dbReference>
<feature type="domain" description="Endoribonuclease YicC-like N-terminal" evidence="6">
    <location>
        <begin position="1"/>
        <end position="154"/>
    </location>
</feature>
<accession>A0AAQ3LDB7</accession>
<dbReference type="RefSeq" id="WP_317832012.1">
    <property type="nucleotide sequence ID" value="NZ_CP136920.1"/>
</dbReference>
<dbReference type="EC" id="3.1.-.-" evidence="8"/>
<dbReference type="PANTHER" id="PTHR30636">
    <property type="entry name" value="UPF0701 PROTEIN YICC"/>
    <property type="match status" value="1"/>
</dbReference>
<dbReference type="EMBL" id="CP136920">
    <property type="protein sequence ID" value="WOO39949.1"/>
    <property type="molecule type" value="Genomic_DNA"/>
</dbReference>
<dbReference type="AlphaFoldDB" id="A0AAQ3LDB7"/>
<dbReference type="NCBIfam" id="TIGR00255">
    <property type="entry name" value="YicC/YloC family endoribonuclease"/>
    <property type="match status" value="1"/>
</dbReference>
<keyword evidence="3" id="KW-0255">Endonuclease</keyword>
<gene>
    <name evidence="8" type="ORF">RZN69_15085</name>
</gene>
<proteinExistence type="inferred from homology"/>
<evidence type="ECO:0000256" key="5">
    <source>
        <dbReference type="ARBA" id="ARBA00035648"/>
    </source>
</evidence>
<dbReference type="KEGG" id="puo:RZN69_15085"/>
<feature type="domain" description="Endoribonuclease YicC-like C-terminal" evidence="7">
    <location>
        <begin position="172"/>
        <end position="290"/>
    </location>
</feature>
<sequence length="290" mass="32524">MLSMTGYGRGNASGEDLEITVELSSVNRKGLEVGASLPREWQGMERTLCDDVRKAVSRGKVSIALRIESLTEKSGLSWDDAAVKSSIARLSTLAKEVNTDFTPNADALLRLIGLLDTSGKLPDWEEVLPVVKAALSAALSHFVEMRSKEGAALADDMRARLSLLRESTANIRSLSTKTVPHYRELLLERLQKAGLELELEDERVLKEIAIFADRCDIAEELTRLESHFEQFEETLQQKEPVGRKLDFICQELFREINTVGSKANNIDVTRLVIEMKNELERIREQVQNVE</sequence>
<keyword evidence="4 8" id="KW-0378">Hydrolase</keyword>
<name>A0AAQ3LDB7_9BACT</name>
<evidence type="ECO:0000259" key="7">
    <source>
        <dbReference type="Pfam" id="PF08340"/>
    </source>
</evidence>
<dbReference type="GO" id="GO:0004521">
    <property type="term" value="F:RNA endonuclease activity"/>
    <property type="evidence" value="ECO:0007669"/>
    <property type="project" value="InterPro"/>
</dbReference>
<evidence type="ECO:0000256" key="4">
    <source>
        <dbReference type="ARBA" id="ARBA00022801"/>
    </source>
</evidence>
<keyword evidence="2" id="KW-0540">Nuclease</keyword>
<evidence type="ECO:0000256" key="3">
    <source>
        <dbReference type="ARBA" id="ARBA00022759"/>
    </source>
</evidence>
<dbReference type="GO" id="GO:0016787">
    <property type="term" value="F:hydrolase activity"/>
    <property type="evidence" value="ECO:0007669"/>
    <property type="project" value="UniProtKB-KW"/>
</dbReference>
<dbReference type="Pfam" id="PF08340">
    <property type="entry name" value="YicC-like_C"/>
    <property type="match status" value="1"/>
</dbReference>
<keyword evidence="9" id="KW-1185">Reference proteome</keyword>
<evidence type="ECO:0000259" key="6">
    <source>
        <dbReference type="Pfam" id="PF03755"/>
    </source>
</evidence>
<reference evidence="8 9" key="1">
    <citation type="submission" date="2023-10" db="EMBL/GenBank/DDBJ databases">
        <title>Rubellicoccus peritrichatus gen. nov., sp. nov., isolated from an algae of coral reef tank.</title>
        <authorList>
            <person name="Luo J."/>
        </authorList>
    </citation>
    <scope>NUCLEOTIDE SEQUENCE [LARGE SCALE GENOMIC DNA]</scope>
    <source>
        <strain evidence="8 9">CR14</strain>
    </source>
</reference>
<evidence type="ECO:0000256" key="2">
    <source>
        <dbReference type="ARBA" id="ARBA00022722"/>
    </source>
</evidence>
<protein>
    <submittedName>
        <fullName evidence="8">YicC/YloC family endoribonuclease</fullName>
        <ecNumber evidence="8">3.1.-.-</ecNumber>
    </submittedName>
</protein>
<evidence type="ECO:0000256" key="1">
    <source>
        <dbReference type="ARBA" id="ARBA00001968"/>
    </source>
</evidence>
<dbReference type="Proteomes" id="UP001304300">
    <property type="component" value="Chromosome"/>
</dbReference>
<evidence type="ECO:0000313" key="8">
    <source>
        <dbReference type="EMBL" id="WOO39949.1"/>
    </source>
</evidence>